<evidence type="ECO:0000256" key="3">
    <source>
        <dbReference type="ARBA" id="ARBA00037247"/>
    </source>
</evidence>
<evidence type="ECO:0000256" key="1">
    <source>
        <dbReference type="ARBA" id="ARBA00006432"/>
    </source>
</evidence>
<reference evidence="8 9" key="1">
    <citation type="journal article" date="2019" name="Sci. Data">
        <title>Hybrid genome assembly and annotation of Danionella translucida.</title>
        <authorList>
            <person name="Kadobianskyi M."/>
            <person name="Schulze L."/>
            <person name="Schuelke M."/>
            <person name="Judkewitz B."/>
        </authorList>
    </citation>
    <scope>NUCLEOTIDE SEQUENCE [LARGE SCALE GENOMIC DNA]</scope>
    <source>
        <strain evidence="8 9">Bolton</strain>
    </source>
</reference>
<evidence type="ECO:0000259" key="7">
    <source>
        <dbReference type="Pfam" id="PF00501"/>
    </source>
</evidence>
<dbReference type="EMBL" id="SRMA01024170">
    <property type="protein sequence ID" value="TRZ01060.1"/>
    <property type="molecule type" value="Genomic_DNA"/>
</dbReference>
<evidence type="ECO:0000256" key="2">
    <source>
        <dbReference type="ARBA" id="ARBA00022598"/>
    </source>
</evidence>
<evidence type="ECO:0000313" key="9">
    <source>
        <dbReference type="Proteomes" id="UP000316079"/>
    </source>
</evidence>
<dbReference type="PANTHER" id="PTHR43201">
    <property type="entry name" value="ACYL-COA SYNTHETASE"/>
    <property type="match status" value="1"/>
</dbReference>
<organism evidence="8 9">
    <name type="scientific">Danionella cerebrum</name>
    <dbReference type="NCBI Taxonomy" id="2873325"/>
    <lineage>
        <taxon>Eukaryota</taxon>
        <taxon>Metazoa</taxon>
        <taxon>Chordata</taxon>
        <taxon>Craniata</taxon>
        <taxon>Vertebrata</taxon>
        <taxon>Euteleostomi</taxon>
        <taxon>Actinopterygii</taxon>
        <taxon>Neopterygii</taxon>
        <taxon>Teleostei</taxon>
        <taxon>Ostariophysi</taxon>
        <taxon>Cypriniformes</taxon>
        <taxon>Danionidae</taxon>
        <taxon>Danioninae</taxon>
        <taxon>Danionella</taxon>
    </lineage>
</organism>
<evidence type="ECO:0000256" key="6">
    <source>
        <dbReference type="ARBA" id="ARBA00048277"/>
    </source>
</evidence>
<comment type="caution">
    <text evidence="8">The sequence shown here is derived from an EMBL/GenBank/DDBJ whole genome shotgun (WGS) entry which is preliminary data.</text>
</comment>
<evidence type="ECO:0000313" key="8">
    <source>
        <dbReference type="EMBL" id="TRZ01060.1"/>
    </source>
</evidence>
<dbReference type="Proteomes" id="UP000316079">
    <property type="component" value="Unassembled WGS sequence"/>
</dbReference>
<evidence type="ECO:0000256" key="5">
    <source>
        <dbReference type="ARBA" id="ARBA00047319"/>
    </source>
</evidence>
<dbReference type="GO" id="GO:0006631">
    <property type="term" value="P:fatty acid metabolic process"/>
    <property type="evidence" value="ECO:0007669"/>
    <property type="project" value="TreeGrafter"/>
</dbReference>
<dbReference type="Gene3D" id="3.40.50.980">
    <property type="match status" value="1"/>
</dbReference>
<dbReference type="STRING" id="623744.A0A553RFW8"/>
<sequence length="150" mass="16736">MKKIPTNAVHVDSPPNIPTLTTSYVHGLSSHPLLYTTVDQCLQATTERYPDREALVFVQDGIRKTFAQFYQDILVEKAAAGLLAAGLKRGDRLGIWGPNIYEWILMQFATAKAGIILVSVNPAYQLQEAEFALRKWFGDKNVDNSVKEKA</sequence>
<comment type="similarity">
    <text evidence="1">Belongs to the ATP-dependent AMP-binding enzyme family.</text>
</comment>
<dbReference type="PANTHER" id="PTHR43201:SF5">
    <property type="entry name" value="MEDIUM-CHAIN ACYL-COA LIGASE ACSF2, MITOCHONDRIAL"/>
    <property type="match status" value="1"/>
</dbReference>
<dbReference type="OrthoDB" id="1700726at2759"/>
<name>A0A553RFW8_9TELE</name>
<dbReference type="Pfam" id="PF00501">
    <property type="entry name" value="AMP-binding"/>
    <property type="match status" value="1"/>
</dbReference>
<comment type="catalytic activity">
    <reaction evidence="5">
        <text>octanoate + ATP + CoA = octanoyl-CoA + AMP + diphosphate</text>
        <dbReference type="Rhea" id="RHEA:33631"/>
        <dbReference type="ChEBI" id="CHEBI:25646"/>
        <dbReference type="ChEBI" id="CHEBI:30616"/>
        <dbReference type="ChEBI" id="CHEBI:33019"/>
        <dbReference type="ChEBI" id="CHEBI:57287"/>
        <dbReference type="ChEBI" id="CHEBI:57386"/>
        <dbReference type="ChEBI" id="CHEBI:456215"/>
    </reaction>
</comment>
<protein>
    <recommendedName>
        <fullName evidence="4">Medium-chain acyl-CoA ligase ACSF2, mitochondrial</fullName>
    </recommendedName>
</protein>
<dbReference type="GO" id="GO:0031956">
    <property type="term" value="F:medium-chain fatty acid-CoA ligase activity"/>
    <property type="evidence" value="ECO:0007669"/>
    <property type="project" value="UniProtKB-EC"/>
</dbReference>
<comment type="catalytic activity">
    <reaction evidence="6">
        <text>a medium-chain fatty acid + ATP + CoA = a medium-chain fatty acyl-CoA + AMP + diphosphate</text>
        <dbReference type="Rhea" id="RHEA:48340"/>
        <dbReference type="ChEBI" id="CHEBI:30616"/>
        <dbReference type="ChEBI" id="CHEBI:33019"/>
        <dbReference type="ChEBI" id="CHEBI:57287"/>
        <dbReference type="ChEBI" id="CHEBI:59558"/>
        <dbReference type="ChEBI" id="CHEBI:90546"/>
        <dbReference type="ChEBI" id="CHEBI:456215"/>
        <dbReference type="EC" id="6.2.1.2"/>
    </reaction>
</comment>
<keyword evidence="9" id="KW-1185">Reference proteome</keyword>
<dbReference type="InterPro" id="IPR000873">
    <property type="entry name" value="AMP-dep_synth/lig_dom"/>
</dbReference>
<feature type="domain" description="AMP-dependent synthetase/ligase" evidence="7">
    <location>
        <begin position="43"/>
        <end position="134"/>
    </location>
</feature>
<comment type="function">
    <text evidence="3">Acyl-CoA synthases catalyze the initial reaction in fatty acid metabolism, by forming a thioester with CoA. Has some preference toward medium-chain substrates. Plays a role in adipocyte differentiation.</text>
</comment>
<accession>A0A553RFW8</accession>
<gene>
    <name evidence="8" type="ORF">DNTS_035684</name>
</gene>
<evidence type="ECO:0000256" key="4">
    <source>
        <dbReference type="ARBA" id="ARBA00039638"/>
    </source>
</evidence>
<keyword evidence="2" id="KW-0436">Ligase</keyword>
<dbReference type="AlphaFoldDB" id="A0A553RFW8"/>
<dbReference type="SUPFAM" id="SSF56801">
    <property type="entry name" value="Acetyl-CoA synthetase-like"/>
    <property type="match status" value="1"/>
</dbReference>
<proteinExistence type="inferred from homology"/>